<organism evidence="2 3">
    <name type="scientific">Meristemomyces frigidus</name>
    <dbReference type="NCBI Taxonomy" id="1508187"/>
    <lineage>
        <taxon>Eukaryota</taxon>
        <taxon>Fungi</taxon>
        <taxon>Dikarya</taxon>
        <taxon>Ascomycota</taxon>
        <taxon>Pezizomycotina</taxon>
        <taxon>Dothideomycetes</taxon>
        <taxon>Dothideomycetidae</taxon>
        <taxon>Mycosphaerellales</taxon>
        <taxon>Teratosphaeriaceae</taxon>
        <taxon>Meristemomyces</taxon>
    </lineage>
</organism>
<dbReference type="AlphaFoldDB" id="A0AAN7TCZ4"/>
<feature type="region of interest" description="Disordered" evidence="1">
    <location>
        <begin position="141"/>
        <end position="224"/>
    </location>
</feature>
<proteinExistence type="predicted"/>
<gene>
    <name evidence="2" type="ORF">LTR62_006379</name>
</gene>
<feature type="compositionally biased region" description="Basic residues" evidence="1">
    <location>
        <begin position="157"/>
        <end position="166"/>
    </location>
</feature>
<comment type="caution">
    <text evidence="2">The sequence shown here is derived from an EMBL/GenBank/DDBJ whole genome shotgun (WGS) entry which is preliminary data.</text>
</comment>
<dbReference type="Proteomes" id="UP001310890">
    <property type="component" value="Unassembled WGS sequence"/>
</dbReference>
<name>A0AAN7TCZ4_9PEZI</name>
<dbReference type="EMBL" id="JAVRRL010000055">
    <property type="protein sequence ID" value="KAK5110012.1"/>
    <property type="molecule type" value="Genomic_DNA"/>
</dbReference>
<reference evidence="2" key="1">
    <citation type="submission" date="2023-08" db="EMBL/GenBank/DDBJ databases">
        <title>Black Yeasts Isolated from many extreme environments.</title>
        <authorList>
            <person name="Coleine C."/>
            <person name="Stajich J.E."/>
            <person name="Selbmann L."/>
        </authorList>
    </citation>
    <scope>NUCLEOTIDE SEQUENCE</scope>
    <source>
        <strain evidence="2">CCFEE 5401</strain>
    </source>
</reference>
<sequence>MADQQQHPVPTAPMYSKQWNPVSSVSVPWHAAQPLSSNPPQLFAQLRRDGEANNRPRIFDRRMAANARHQFRPPSQRVTPEVNSTTAAYDTEMDALLPGLLSAAQTTMAPARERQADFSLGSCDHQDYAQHSISPKISIGFARAESPQYPDSTANVSRRRISRRRHESSPEDNTGVSLPHSPQYPLQQARASRLGLSKRDTPFADGGIDIPRSRSPRCPTRVDSTILPNATSARRGRRAKAKVEAAQKADSLAQKAENGPELNSSACVTPDFRFVDTKDHHTDIHIFKVETPLLTCMTLKESLIHSFTNSDVLNPGLLRMETQDLHILDNRRPAHLVLLRDAAHFNGNAELPATIVAVLSESDSTIRWYYTVLPATTLLYQLDARKCVHPVPVVLKAHSRMHNRFFTFLRESFLKAIQYPHHPDYLAAQKLTDYAPAILDSETGLARLEENKDLYYSIATSDATLTTDPSQDRYLLALSPPERLIASETNLACSAYLLLKRRFFHAFWRELVAELGKVESGKGKVRTEARHQEWLVQEVGMKARVAKRLVISWRVLGLLDEARYLPWLKEGWGND</sequence>
<evidence type="ECO:0000313" key="2">
    <source>
        <dbReference type="EMBL" id="KAK5110012.1"/>
    </source>
</evidence>
<evidence type="ECO:0000256" key="1">
    <source>
        <dbReference type="SAM" id="MobiDB-lite"/>
    </source>
</evidence>
<protein>
    <submittedName>
        <fullName evidence="2">Uncharacterized protein</fullName>
    </submittedName>
</protein>
<evidence type="ECO:0000313" key="3">
    <source>
        <dbReference type="Proteomes" id="UP001310890"/>
    </source>
</evidence>
<accession>A0AAN7TCZ4</accession>